<name>A0A1J5S2G7_9ZZZZ</name>
<sequence length="126" mass="13795">MFQTMRRLDEAYRLINGLPGKRQFPNADLAEPMKAIAQAARVSGTPLSDEERYGVPLSAPEQEIAGTKMMPFCVTVTQGTEAPEQLRVLAPSSVDAVTMALEIMFPDFCGPQPKAWLKVAVELVKS</sequence>
<evidence type="ECO:0000313" key="1">
    <source>
        <dbReference type="EMBL" id="OIR02593.1"/>
    </source>
</evidence>
<proteinExistence type="predicted"/>
<comment type="caution">
    <text evidence="1">The sequence shown here is derived from an EMBL/GenBank/DDBJ whole genome shotgun (WGS) entry which is preliminary data.</text>
</comment>
<dbReference type="EMBL" id="MLJW01000073">
    <property type="protein sequence ID" value="OIR02593.1"/>
    <property type="molecule type" value="Genomic_DNA"/>
</dbReference>
<reference evidence="1" key="1">
    <citation type="submission" date="2016-10" db="EMBL/GenBank/DDBJ databases">
        <title>Sequence of Gallionella enrichment culture.</title>
        <authorList>
            <person name="Poehlein A."/>
            <person name="Muehling M."/>
            <person name="Daniel R."/>
        </authorList>
    </citation>
    <scope>NUCLEOTIDE SEQUENCE</scope>
</reference>
<protein>
    <submittedName>
        <fullName evidence="1">Uncharacterized protein</fullName>
    </submittedName>
</protein>
<organism evidence="1">
    <name type="scientific">mine drainage metagenome</name>
    <dbReference type="NCBI Taxonomy" id="410659"/>
    <lineage>
        <taxon>unclassified sequences</taxon>
        <taxon>metagenomes</taxon>
        <taxon>ecological metagenomes</taxon>
    </lineage>
</organism>
<dbReference type="AlphaFoldDB" id="A0A1J5S2G7"/>
<gene>
    <name evidence="1" type="ORF">GALL_153070</name>
</gene>
<accession>A0A1J5S2G7</accession>